<accession>A0A9N9I4J1</accession>
<proteinExistence type="predicted"/>
<reference evidence="1" key="1">
    <citation type="submission" date="2021-06" db="EMBL/GenBank/DDBJ databases">
        <authorList>
            <person name="Kallberg Y."/>
            <person name="Tangrot J."/>
            <person name="Rosling A."/>
        </authorList>
    </citation>
    <scope>NUCLEOTIDE SEQUENCE</scope>
    <source>
        <strain evidence="1">FL966</strain>
    </source>
</reference>
<dbReference type="Proteomes" id="UP000789759">
    <property type="component" value="Unassembled WGS sequence"/>
</dbReference>
<sequence>MIQAEPFLDTQICDSDLGLHNNNLNYNWAKESKEWYSKLFDTSTFIQRAYNESIISDETDNSIDRIIDYKTLNEKQQIILERIEYIAATGKSYLIKAAQYRLNKINFEQLLSVCDLPMYAQNFHYSNALSKDGRMIYFQFHDLYKLNNIQCQAGNLEEQYQFRFLLLCLRDGDSTCQLHSTEVNKVNIEKLESLYHPIAKIYAVHSDNHKAPKTDSDIARGLKAELLLTKGARIMLTANL</sequence>
<dbReference type="EMBL" id="CAJVQA010012813">
    <property type="protein sequence ID" value="CAG8719708.1"/>
    <property type="molecule type" value="Genomic_DNA"/>
</dbReference>
<comment type="caution">
    <text evidence="1">The sequence shown here is derived from an EMBL/GenBank/DDBJ whole genome shotgun (WGS) entry which is preliminary data.</text>
</comment>
<dbReference type="OrthoDB" id="2287865at2759"/>
<name>A0A9N9I4J1_9GLOM</name>
<dbReference type="AlphaFoldDB" id="A0A9N9I4J1"/>
<gene>
    <name evidence="1" type="ORF">CPELLU_LOCUS12825</name>
</gene>
<keyword evidence="2" id="KW-1185">Reference proteome</keyword>
<organism evidence="1 2">
    <name type="scientific">Cetraspora pellucida</name>
    <dbReference type="NCBI Taxonomy" id="1433469"/>
    <lineage>
        <taxon>Eukaryota</taxon>
        <taxon>Fungi</taxon>
        <taxon>Fungi incertae sedis</taxon>
        <taxon>Mucoromycota</taxon>
        <taxon>Glomeromycotina</taxon>
        <taxon>Glomeromycetes</taxon>
        <taxon>Diversisporales</taxon>
        <taxon>Gigasporaceae</taxon>
        <taxon>Cetraspora</taxon>
    </lineage>
</organism>
<protein>
    <submittedName>
        <fullName evidence="1">2563_t:CDS:1</fullName>
    </submittedName>
</protein>
<evidence type="ECO:0000313" key="1">
    <source>
        <dbReference type="EMBL" id="CAG8719708.1"/>
    </source>
</evidence>
<evidence type="ECO:0000313" key="2">
    <source>
        <dbReference type="Proteomes" id="UP000789759"/>
    </source>
</evidence>